<dbReference type="Pfam" id="PF00650">
    <property type="entry name" value="CRAL_TRIO"/>
    <property type="match status" value="1"/>
</dbReference>
<dbReference type="AlphaFoldDB" id="A0A367KLM8"/>
<dbReference type="PANTHER" id="PTHR45657:SF1">
    <property type="entry name" value="CRAL-TRIO DOMAIN-CONTAINING PROTEIN YKL091C-RELATED"/>
    <property type="match status" value="1"/>
</dbReference>
<dbReference type="SMART" id="SM00516">
    <property type="entry name" value="SEC14"/>
    <property type="match status" value="1"/>
</dbReference>
<comment type="caution">
    <text evidence="3">The sequence shown here is derived from an EMBL/GenBank/DDBJ whole genome shotgun (WGS) entry which is preliminary data.</text>
</comment>
<feature type="coiled-coil region" evidence="1">
    <location>
        <begin position="1"/>
        <end position="28"/>
    </location>
</feature>
<accession>A0A367KLM8</accession>
<dbReference type="Gene3D" id="3.40.525.10">
    <property type="entry name" value="CRAL-TRIO lipid binding domain"/>
    <property type="match status" value="1"/>
</dbReference>
<dbReference type="OrthoDB" id="1434354at2759"/>
<dbReference type="CDD" id="cd00170">
    <property type="entry name" value="SEC14"/>
    <property type="match status" value="1"/>
</dbReference>
<keyword evidence="1" id="KW-0175">Coiled coil</keyword>
<sequence>MADLEKISKQERQTVETIKKELDDLALKEFPDEIITQFLQANNWNEVRLDCICPSCLIYFKNNAKAQLLDTFKWRKEMKIDEIPVATKYNNLPIIVACRGYEHVNDGNFKTSPELSESTIRILNYTGGDCFHKFDKEGHPVMIDRTGYHNAKYLGGHVNSQDIVNYHISANEFLNRVIMPEGSKRAGRRIHSETIIFDCTNMGLHQFHMNAFYLLKSVADIVQRYYPETLHRLFIVNSPAAFVAMFKVIKAWLNPRTLEKIHVLGSDYQSVLLEHIDSDSLPEFLGGQCRCEHMGGCVPLNDTKSGNSFTVTEANEKVHTVYNTDIMKRASTDESIRNLIVQ</sequence>
<evidence type="ECO:0000256" key="1">
    <source>
        <dbReference type="SAM" id="Coils"/>
    </source>
</evidence>
<organism evidence="3 4">
    <name type="scientific">Rhizopus stolonifer</name>
    <name type="common">Rhizopus nigricans</name>
    <dbReference type="NCBI Taxonomy" id="4846"/>
    <lineage>
        <taxon>Eukaryota</taxon>
        <taxon>Fungi</taxon>
        <taxon>Fungi incertae sedis</taxon>
        <taxon>Mucoromycota</taxon>
        <taxon>Mucoromycotina</taxon>
        <taxon>Mucoromycetes</taxon>
        <taxon>Mucorales</taxon>
        <taxon>Mucorineae</taxon>
        <taxon>Rhizopodaceae</taxon>
        <taxon>Rhizopus</taxon>
    </lineage>
</organism>
<dbReference type="SUPFAM" id="SSF52087">
    <property type="entry name" value="CRAL/TRIO domain"/>
    <property type="match status" value="1"/>
</dbReference>
<dbReference type="PANTHER" id="PTHR45657">
    <property type="entry name" value="CRAL-TRIO DOMAIN-CONTAINING PROTEIN YKL091C-RELATED"/>
    <property type="match status" value="1"/>
</dbReference>
<proteinExistence type="predicted"/>
<gene>
    <name evidence="3" type="ORF">CU098_008231</name>
</gene>
<name>A0A367KLM8_RHIST</name>
<feature type="domain" description="CRAL-TRIO" evidence="2">
    <location>
        <begin position="113"/>
        <end position="293"/>
    </location>
</feature>
<dbReference type="Proteomes" id="UP000253551">
    <property type="component" value="Unassembled WGS sequence"/>
</dbReference>
<dbReference type="STRING" id="4846.A0A367KLM8"/>
<dbReference type="InterPro" id="IPR001251">
    <property type="entry name" value="CRAL-TRIO_dom"/>
</dbReference>
<evidence type="ECO:0000313" key="4">
    <source>
        <dbReference type="Proteomes" id="UP000253551"/>
    </source>
</evidence>
<dbReference type="PROSITE" id="PS50191">
    <property type="entry name" value="CRAL_TRIO"/>
    <property type="match status" value="1"/>
</dbReference>
<dbReference type="EMBL" id="PJQM01001166">
    <property type="protein sequence ID" value="RCI03040.1"/>
    <property type="molecule type" value="Genomic_DNA"/>
</dbReference>
<protein>
    <recommendedName>
        <fullName evidence="2">CRAL-TRIO domain-containing protein</fullName>
    </recommendedName>
</protein>
<keyword evidence="4" id="KW-1185">Reference proteome</keyword>
<dbReference type="InterPro" id="IPR051026">
    <property type="entry name" value="PI/PC_transfer"/>
</dbReference>
<evidence type="ECO:0000313" key="3">
    <source>
        <dbReference type="EMBL" id="RCI03040.1"/>
    </source>
</evidence>
<evidence type="ECO:0000259" key="2">
    <source>
        <dbReference type="PROSITE" id="PS50191"/>
    </source>
</evidence>
<reference evidence="3 4" key="1">
    <citation type="journal article" date="2018" name="G3 (Bethesda)">
        <title>Phylogenetic and Phylogenomic Definition of Rhizopus Species.</title>
        <authorList>
            <person name="Gryganskyi A.P."/>
            <person name="Golan J."/>
            <person name="Dolatabadi S."/>
            <person name="Mondo S."/>
            <person name="Robb S."/>
            <person name="Idnurm A."/>
            <person name="Muszewska A."/>
            <person name="Steczkiewicz K."/>
            <person name="Masonjones S."/>
            <person name="Liao H.L."/>
            <person name="Gajdeczka M.T."/>
            <person name="Anike F."/>
            <person name="Vuek A."/>
            <person name="Anishchenko I.M."/>
            <person name="Voigt K."/>
            <person name="de Hoog G.S."/>
            <person name="Smith M.E."/>
            <person name="Heitman J."/>
            <person name="Vilgalys R."/>
            <person name="Stajich J.E."/>
        </authorList>
    </citation>
    <scope>NUCLEOTIDE SEQUENCE [LARGE SCALE GENOMIC DNA]</scope>
    <source>
        <strain evidence="3 4">LSU 92-RS-03</strain>
    </source>
</reference>
<dbReference type="InterPro" id="IPR036865">
    <property type="entry name" value="CRAL-TRIO_dom_sf"/>
</dbReference>